<keyword evidence="2 7" id="KW-0028">Amino-acid biosynthesis</keyword>
<protein>
    <recommendedName>
        <fullName evidence="7">Gamma-glutamyl phosphate reductase</fullName>
        <shortName evidence="7">GPR</shortName>
        <ecNumber evidence="7">1.2.1.41</ecNumber>
    </recommendedName>
    <alternativeName>
        <fullName evidence="7">Glutamate-5-semialdehyde dehydrogenase</fullName>
    </alternativeName>
    <alternativeName>
        <fullName evidence="7">Glutamyl-gamma-semialdehyde dehydrogenase</fullName>
        <shortName evidence="7">GSA dehydrogenase</shortName>
    </alternativeName>
</protein>
<dbReference type="RefSeq" id="WP_184170542.1">
    <property type="nucleotide sequence ID" value="NZ_JACHGF010000001.1"/>
</dbReference>
<dbReference type="PANTHER" id="PTHR11063:SF8">
    <property type="entry name" value="DELTA-1-PYRROLINE-5-CARBOXYLATE SYNTHASE"/>
    <property type="match status" value="1"/>
</dbReference>
<dbReference type="GO" id="GO:0005737">
    <property type="term" value="C:cytoplasm"/>
    <property type="evidence" value="ECO:0007669"/>
    <property type="project" value="UniProtKB-SubCell"/>
</dbReference>
<dbReference type="GO" id="GO:0055129">
    <property type="term" value="P:L-proline biosynthetic process"/>
    <property type="evidence" value="ECO:0007669"/>
    <property type="project" value="UniProtKB-UniRule"/>
</dbReference>
<evidence type="ECO:0000313" key="9">
    <source>
        <dbReference type="EMBL" id="MBB5282422.1"/>
    </source>
</evidence>
<dbReference type="InterPro" id="IPR016163">
    <property type="entry name" value="Ald_DH_C"/>
</dbReference>
<organism evidence="9 10">
    <name type="scientific">Rhabdobacter roseus</name>
    <dbReference type="NCBI Taxonomy" id="1655419"/>
    <lineage>
        <taxon>Bacteria</taxon>
        <taxon>Pseudomonadati</taxon>
        <taxon>Bacteroidota</taxon>
        <taxon>Cytophagia</taxon>
        <taxon>Cytophagales</taxon>
        <taxon>Cytophagaceae</taxon>
        <taxon>Rhabdobacter</taxon>
    </lineage>
</organism>
<dbReference type="AlphaFoldDB" id="A0A840TLI5"/>
<dbReference type="NCBIfam" id="TIGR00407">
    <property type="entry name" value="proA"/>
    <property type="match status" value="1"/>
</dbReference>
<dbReference type="InterPro" id="IPR015590">
    <property type="entry name" value="Aldehyde_DH_dom"/>
</dbReference>
<comment type="pathway">
    <text evidence="1 7">Amino-acid biosynthesis; L-proline biosynthesis; L-glutamate 5-semialdehyde from L-glutamate: step 2/2.</text>
</comment>
<sequence>MESIIPLLAKTQTAAAAVRNLPDAQKAALLNHLAEQVLAHTDAIRAENRKDLDRMDNADPKKDRLLLNEARIQGLAQSLRDVAQLPDPTGQVLLERTIEQGLRLQKIAVPLGVVGVIYESRPNVTLDVAALCLRSGNACVLKGGKEASHSNEYLVRLIHQSLAEFEVPAEAVLLLPTDRKFVAELLTATRYVDMLIPRGSESLIQFVRKNSLVPTIETGAGVCHTYVEQTADLEKARAIVVNAKVSRPSVCNSLDTIVVDRAVAADFLPTLKEDLEKYNVEIFADEAAYPILQRARYPYLQPAQTEDFGREFLDFKCSVKVVEGVEEALVHIQAHSSRHSEAIVSQNAAAIERFLNEVDAAAVYANASTRFTDGGVFALGAEIGISTQKLHARGPFALEKLVTEKWIVRGDGQVRW</sequence>
<dbReference type="InterPro" id="IPR012134">
    <property type="entry name" value="Glu-5-SA_DH"/>
</dbReference>
<gene>
    <name evidence="7" type="primary">proA</name>
    <name evidence="9" type="ORF">HNQ92_000543</name>
</gene>
<dbReference type="Gene3D" id="3.40.309.10">
    <property type="entry name" value="Aldehyde Dehydrogenase, Chain A, domain 2"/>
    <property type="match status" value="1"/>
</dbReference>
<dbReference type="HAMAP" id="MF_00412">
    <property type="entry name" value="ProA"/>
    <property type="match status" value="1"/>
</dbReference>
<evidence type="ECO:0000256" key="1">
    <source>
        <dbReference type="ARBA" id="ARBA00004985"/>
    </source>
</evidence>
<comment type="caution">
    <text evidence="9">The sequence shown here is derived from an EMBL/GenBank/DDBJ whole genome shotgun (WGS) entry which is preliminary data.</text>
</comment>
<comment type="function">
    <text evidence="7">Catalyzes the NADPH-dependent reduction of L-glutamate 5-phosphate into L-glutamate 5-semialdehyde and phosphate. The product spontaneously undergoes cyclization to form 1-pyrroline-5-carboxylate.</text>
</comment>
<evidence type="ECO:0000256" key="2">
    <source>
        <dbReference type="ARBA" id="ARBA00022605"/>
    </source>
</evidence>
<dbReference type="InterPro" id="IPR016162">
    <property type="entry name" value="Ald_DH_N"/>
</dbReference>
<accession>A0A840TLI5</accession>
<keyword evidence="7" id="KW-0963">Cytoplasm</keyword>
<evidence type="ECO:0000256" key="6">
    <source>
        <dbReference type="ARBA" id="ARBA00049024"/>
    </source>
</evidence>
<dbReference type="NCBIfam" id="NF001221">
    <property type="entry name" value="PRK00197.1"/>
    <property type="match status" value="1"/>
</dbReference>
<dbReference type="PIRSF" id="PIRSF000151">
    <property type="entry name" value="GPR"/>
    <property type="match status" value="1"/>
</dbReference>
<dbReference type="EC" id="1.2.1.41" evidence="7"/>
<dbReference type="GO" id="GO:0050661">
    <property type="term" value="F:NADP binding"/>
    <property type="evidence" value="ECO:0007669"/>
    <property type="project" value="InterPro"/>
</dbReference>
<feature type="domain" description="Aldehyde dehydrogenase" evidence="8">
    <location>
        <begin position="9"/>
        <end position="281"/>
    </location>
</feature>
<name>A0A840TLI5_9BACT</name>
<evidence type="ECO:0000256" key="3">
    <source>
        <dbReference type="ARBA" id="ARBA00022650"/>
    </source>
</evidence>
<evidence type="ECO:0000313" key="10">
    <source>
        <dbReference type="Proteomes" id="UP000557307"/>
    </source>
</evidence>
<dbReference type="PANTHER" id="PTHR11063">
    <property type="entry name" value="GLUTAMATE SEMIALDEHYDE DEHYDROGENASE"/>
    <property type="match status" value="1"/>
</dbReference>
<proteinExistence type="inferred from homology"/>
<dbReference type="SUPFAM" id="SSF53720">
    <property type="entry name" value="ALDH-like"/>
    <property type="match status" value="1"/>
</dbReference>
<dbReference type="PROSITE" id="PS01223">
    <property type="entry name" value="PROA"/>
    <property type="match status" value="1"/>
</dbReference>
<comment type="similarity">
    <text evidence="7">Belongs to the gamma-glutamyl phosphate reductase family.</text>
</comment>
<dbReference type="FunFam" id="3.40.309.10:FF:000006">
    <property type="entry name" value="Gamma-glutamyl phosphate reductase"/>
    <property type="match status" value="1"/>
</dbReference>
<evidence type="ECO:0000259" key="8">
    <source>
        <dbReference type="Pfam" id="PF00171"/>
    </source>
</evidence>
<keyword evidence="4 7" id="KW-0521">NADP</keyword>
<dbReference type="Pfam" id="PF00171">
    <property type="entry name" value="Aldedh"/>
    <property type="match status" value="1"/>
</dbReference>
<reference evidence="9 10" key="1">
    <citation type="submission" date="2020-08" db="EMBL/GenBank/DDBJ databases">
        <title>Genomic Encyclopedia of Type Strains, Phase IV (KMG-IV): sequencing the most valuable type-strain genomes for metagenomic binning, comparative biology and taxonomic classification.</title>
        <authorList>
            <person name="Goeker M."/>
        </authorList>
    </citation>
    <scope>NUCLEOTIDE SEQUENCE [LARGE SCALE GENOMIC DNA]</scope>
    <source>
        <strain evidence="9 10">DSM 105074</strain>
    </source>
</reference>
<dbReference type="Proteomes" id="UP000557307">
    <property type="component" value="Unassembled WGS sequence"/>
</dbReference>
<keyword evidence="10" id="KW-1185">Reference proteome</keyword>
<comment type="subcellular location">
    <subcellularLocation>
        <location evidence="7">Cytoplasm</location>
    </subcellularLocation>
</comment>
<dbReference type="InterPro" id="IPR016161">
    <property type="entry name" value="Ald_DH/histidinol_DH"/>
</dbReference>
<dbReference type="CDD" id="cd07079">
    <property type="entry name" value="ALDH_F18-19_ProA-GPR"/>
    <property type="match status" value="1"/>
</dbReference>
<evidence type="ECO:0000256" key="5">
    <source>
        <dbReference type="ARBA" id="ARBA00023002"/>
    </source>
</evidence>
<evidence type="ECO:0000256" key="7">
    <source>
        <dbReference type="HAMAP-Rule" id="MF_00412"/>
    </source>
</evidence>
<dbReference type="Gene3D" id="3.40.605.10">
    <property type="entry name" value="Aldehyde Dehydrogenase, Chain A, domain 1"/>
    <property type="match status" value="1"/>
</dbReference>
<dbReference type="EMBL" id="JACHGF010000001">
    <property type="protein sequence ID" value="MBB5282422.1"/>
    <property type="molecule type" value="Genomic_DNA"/>
</dbReference>
<dbReference type="GO" id="GO:0004350">
    <property type="term" value="F:glutamate-5-semialdehyde dehydrogenase activity"/>
    <property type="evidence" value="ECO:0007669"/>
    <property type="project" value="UniProtKB-UniRule"/>
</dbReference>
<dbReference type="InterPro" id="IPR000965">
    <property type="entry name" value="GPR_dom"/>
</dbReference>
<evidence type="ECO:0000256" key="4">
    <source>
        <dbReference type="ARBA" id="ARBA00022857"/>
    </source>
</evidence>
<comment type="catalytic activity">
    <reaction evidence="6 7">
        <text>L-glutamate 5-semialdehyde + phosphate + NADP(+) = L-glutamyl 5-phosphate + NADPH + H(+)</text>
        <dbReference type="Rhea" id="RHEA:19541"/>
        <dbReference type="ChEBI" id="CHEBI:15378"/>
        <dbReference type="ChEBI" id="CHEBI:43474"/>
        <dbReference type="ChEBI" id="CHEBI:57783"/>
        <dbReference type="ChEBI" id="CHEBI:58066"/>
        <dbReference type="ChEBI" id="CHEBI:58274"/>
        <dbReference type="ChEBI" id="CHEBI:58349"/>
        <dbReference type="EC" id="1.2.1.41"/>
    </reaction>
</comment>
<keyword evidence="3 7" id="KW-0641">Proline biosynthesis</keyword>
<dbReference type="InterPro" id="IPR020593">
    <property type="entry name" value="G-glutamylP_reductase_CS"/>
</dbReference>
<dbReference type="UniPathway" id="UPA00098">
    <property type="reaction ID" value="UER00360"/>
</dbReference>
<keyword evidence="5 7" id="KW-0560">Oxidoreductase</keyword>